<gene>
    <name evidence="3" type="ORF">BFLFYP10_00581</name>
    <name evidence="1" type="ORF">ERS852461_04739</name>
    <name evidence="2" type="ORF">NXY30_17480</name>
</gene>
<dbReference type="Proteomes" id="UP001060104">
    <property type="component" value="Chromosome"/>
</dbReference>
<dbReference type="EMBL" id="CACRSZ010000040">
    <property type="protein sequence ID" value="VYT13837.1"/>
    <property type="molecule type" value="Genomic_DNA"/>
</dbReference>
<accession>A0A174V1H1</accession>
<dbReference type="GeneID" id="69590727"/>
<sequence length="92" mass="11048">MLIVKQKPFQLLYLIINFFYAQRLIRVIVLPEIYCQKQQLCEEFGTFNVKWRGGVVAEVDDRCEKFLSVRWFYLYSVEVHAVDIIQQLGDER</sequence>
<name>A0A174V1H1_9BACE</name>
<reference evidence="1 4" key="1">
    <citation type="submission" date="2015-09" db="EMBL/GenBank/DDBJ databases">
        <authorList>
            <consortium name="Pathogen Informatics"/>
        </authorList>
    </citation>
    <scope>NUCLEOTIDE SEQUENCE [LARGE SCALE GENOMIC DNA]</scope>
    <source>
        <strain evidence="1 4">2789STDY5834846</strain>
    </source>
</reference>
<evidence type="ECO:0000313" key="4">
    <source>
        <dbReference type="Proteomes" id="UP000095606"/>
    </source>
</evidence>
<proteinExistence type="predicted"/>
<reference evidence="2" key="3">
    <citation type="submission" date="2022-08" db="EMBL/GenBank/DDBJ databases">
        <title>Genome Sequencing of Bacteroides fragilis Group Isolates with Nanopore Technology.</title>
        <authorList>
            <person name="Tisza M.J."/>
            <person name="Smith D."/>
            <person name="Dekker J.P."/>
        </authorList>
    </citation>
    <scope>NUCLEOTIDE SEQUENCE</scope>
    <source>
        <strain evidence="2">BFG-527</strain>
    </source>
</reference>
<evidence type="ECO:0000313" key="1">
    <source>
        <dbReference type="EMBL" id="CUQ25958.1"/>
    </source>
</evidence>
<dbReference type="Proteomes" id="UP000095606">
    <property type="component" value="Unassembled WGS sequence"/>
</dbReference>
<evidence type="ECO:0000313" key="2">
    <source>
        <dbReference type="EMBL" id="UVQ72852.1"/>
    </source>
</evidence>
<dbReference type="EMBL" id="CP103141">
    <property type="protein sequence ID" value="UVQ72852.1"/>
    <property type="molecule type" value="Genomic_DNA"/>
</dbReference>
<accession>A0A6N2U8S9</accession>
<dbReference type="AlphaFoldDB" id="A0A174V1H1"/>
<evidence type="ECO:0000313" key="3">
    <source>
        <dbReference type="EMBL" id="VYT13837.1"/>
    </source>
</evidence>
<dbReference type="EMBL" id="CZAE01000034">
    <property type="protein sequence ID" value="CUQ25958.1"/>
    <property type="molecule type" value="Genomic_DNA"/>
</dbReference>
<dbReference type="RefSeq" id="WP_010537745.1">
    <property type="nucleotide sequence ID" value="NZ_CACRSZ010000040.1"/>
</dbReference>
<organism evidence="1 4">
    <name type="scientific">Bacteroides faecis</name>
    <dbReference type="NCBI Taxonomy" id="674529"/>
    <lineage>
        <taxon>Bacteria</taxon>
        <taxon>Pseudomonadati</taxon>
        <taxon>Bacteroidota</taxon>
        <taxon>Bacteroidia</taxon>
        <taxon>Bacteroidales</taxon>
        <taxon>Bacteroidaceae</taxon>
        <taxon>Bacteroides</taxon>
    </lineage>
</organism>
<evidence type="ECO:0000313" key="5">
    <source>
        <dbReference type="Proteomes" id="UP001060104"/>
    </source>
</evidence>
<protein>
    <submittedName>
        <fullName evidence="1">Uncharacterized protein</fullName>
    </submittedName>
</protein>
<reference evidence="3" key="2">
    <citation type="submission" date="2019-11" db="EMBL/GenBank/DDBJ databases">
        <authorList>
            <person name="Feng L."/>
        </authorList>
    </citation>
    <scope>NUCLEOTIDE SEQUENCE</scope>
    <source>
        <strain evidence="3">BfaecisLFYP10</strain>
    </source>
</reference>
<keyword evidence="5" id="KW-1185">Reference proteome</keyword>